<comment type="subcellular location">
    <subcellularLocation>
        <location evidence="1">Cell membrane</location>
        <topology evidence="1">Multi-pass membrane protein</topology>
    </subcellularLocation>
</comment>
<dbReference type="PANTHER" id="PTHR37937">
    <property type="entry name" value="CONJUGATIVE TRANSFER: DNA TRANSPORT"/>
    <property type="match status" value="1"/>
</dbReference>
<feature type="transmembrane region" description="Helical" evidence="6">
    <location>
        <begin position="51"/>
        <end position="69"/>
    </location>
</feature>
<evidence type="ECO:0000256" key="1">
    <source>
        <dbReference type="ARBA" id="ARBA00004651"/>
    </source>
</evidence>
<keyword evidence="5 6" id="KW-0472">Membrane</keyword>
<proteinExistence type="predicted"/>
<dbReference type="InterPro" id="IPR027417">
    <property type="entry name" value="P-loop_NTPase"/>
</dbReference>
<keyword evidence="2" id="KW-1003">Cell membrane</keyword>
<dbReference type="InterPro" id="IPR019476">
    <property type="entry name" value="T4SS_TraD_DNA-bd"/>
</dbReference>
<reference evidence="8 9" key="1">
    <citation type="submission" date="2017-01" db="EMBL/GenBank/DDBJ databases">
        <title>New insights into the genetic diversity of Chromobacterium isolated from tropical freshwater lake.</title>
        <authorList>
            <person name="Santos A.B."/>
            <person name="Nascimento A.M."/>
            <person name="Da Silva P.C."/>
        </authorList>
    </citation>
    <scope>NUCLEOTIDE SEQUENCE [LARGE SCALE GENOMIC DNA]</scope>
    <source>
        <strain evidence="8 9">56AF</strain>
    </source>
</reference>
<dbReference type="Gene3D" id="3.40.50.300">
    <property type="entry name" value="P-loop containing nucleotide triphosphate hydrolases"/>
    <property type="match status" value="2"/>
</dbReference>
<dbReference type="SUPFAM" id="SSF52540">
    <property type="entry name" value="P-loop containing nucleoside triphosphate hydrolases"/>
    <property type="match status" value="1"/>
</dbReference>
<feature type="transmembrane region" description="Helical" evidence="6">
    <location>
        <begin position="12"/>
        <end position="30"/>
    </location>
</feature>
<evidence type="ECO:0000256" key="5">
    <source>
        <dbReference type="ARBA" id="ARBA00023136"/>
    </source>
</evidence>
<dbReference type="Proteomes" id="UP000239469">
    <property type="component" value="Unassembled WGS sequence"/>
</dbReference>
<protein>
    <submittedName>
        <fullName evidence="8">TrwB protein</fullName>
    </submittedName>
</protein>
<organism evidence="8 9">
    <name type="scientific">Chromobacterium amazonense</name>
    <dbReference type="NCBI Taxonomy" id="1382803"/>
    <lineage>
        <taxon>Bacteria</taxon>
        <taxon>Pseudomonadati</taxon>
        <taxon>Pseudomonadota</taxon>
        <taxon>Betaproteobacteria</taxon>
        <taxon>Neisseriales</taxon>
        <taxon>Chromobacteriaceae</taxon>
        <taxon>Chromobacterium</taxon>
    </lineage>
</organism>
<dbReference type="Pfam" id="PF10412">
    <property type="entry name" value="TrwB_AAD_bind"/>
    <property type="match status" value="1"/>
</dbReference>
<dbReference type="PANTHER" id="PTHR37937:SF1">
    <property type="entry name" value="CONJUGATIVE TRANSFER: DNA TRANSPORT"/>
    <property type="match status" value="1"/>
</dbReference>
<dbReference type="AlphaFoldDB" id="A0A2S9WYN0"/>
<evidence type="ECO:0000259" key="7">
    <source>
        <dbReference type="Pfam" id="PF10412"/>
    </source>
</evidence>
<evidence type="ECO:0000313" key="8">
    <source>
        <dbReference type="EMBL" id="PRP68568.1"/>
    </source>
</evidence>
<evidence type="ECO:0000256" key="4">
    <source>
        <dbReference type="ARBA" id="ARBA00022989"/>
    </source>
</evidence>
<feature type="domain" description="Type IV secretion system coupling protein TraD DNA-binding" evidence="7">
    <location>
        <begin position="127"/>
        <end position="502"/>
    </location>
</feature>
<accession>A0A2S9WYN0</accession>
<evidence type="ECO:0000256" key="6">
    <source>
        <dbReference type="SAM" id="Phobius"/>
    </source>
</evidence>
<keyword evidence="3 6" id="KW-0812">Transmembrane</keyword>
<comment type="caution">
    <text evidence="8">The sequence shown here is derived from an EMBL/GenBank/DDBJ whole genome shotgun (WGS) entry which is preliminary data.</text>
</comment>
<name>A0A2S9WYN0_9NEIS</name>
<gene>
    <name evidence="8" type="ORF">BUE93_21650</name>
</gene>
<evidence type="ECO:0000313" key="9">
    <source>
        <dbReference type="Proteomes" id="UP000239469"/>
    </source>
</evidence>
<dbReference type="InterPro" id="IPR051539">
    <property type="entry name" value="T4SS-coupling_protein"/>
</dbReference>
<dbReference type="EMBL" id="MTBD01000109">
    <property type="protein sequence ID" value="PRP68568.1"/>
    <property type="molecule type" value="Genomic_DNA"/>
</dbReference>
<sequence length="528" mass="59070">MQKREVDQAAFWVIFGLPAAAWVIGTLQIQDGNAGVSGFFYALQQVSNQKIGLLLMALGIVVVVVFYLYECCDDGFRGLPYHHWVRGSRMINWHQLKSKVKAANRKTHREWRRQNKKRAPVPTLSPVMIGPMPMPIHLENRNTLIAASIGAGKSVAIESMIASALKRGDRMLIVDPNGSFFAKFGQSGDVILNPFDTRTAGWSIFNEIEDEQDFDRVAKSIIPPQVDPRAEEWCEYTRNMLSDAVRKLRATNKASHEELVRILIREDGEHIKAFFQGTDSQGYFRDNAEKATASVQFMMNKYIRPLRMMPEGGFSLKQWASGAGSGNLYITWREDMRTAQLPLVAAWVDTVCASILSHRPEGAPRIWQFLDELESLGKLESFVPAATKGRKHGLRMVATIQDWSQLDSTYGHDGAKTLLGCFRNYVLFGASNAYNADKASQILGTQVVERMQVTRTSSGRSSVRVQSPAEPVVMDSEISNLPDLSGYVMFGEDFPIARIKVPYVDYPKRNRAIEQISMKVAPLAAAEG</sequence>
<dbReference type="OrthoDB" id="9803543at2"/>
<dbReference type="CDD" id="cd01127">
    <property type="entry name" value="TrwB_TraG_TraD_VirD4"/>
    <property type="match status" value="1"/>
</dbReference>
<evidence type="ECO:0000256" key="3">
    <source>
        <dbReference type="ARBA" id="ARBA00022692"/>
    </source>
</evidence>
<keyword evidence="4 6" id="KW-1133">Transmembrane helix</keyword>
<evidence type="ECO:0000256" key="2">
    <source>
        <dbReference type="ARBA" id="ARBA00022475"/>
    </source>
</evidence>
<dbReference type="RefSeq" id="WP_106078232.1">
    <property type="nucleotide sequence ID" value="NZ_MTBD01000109.1"/>
</dbReference>
<dbReference type="GO" id="GO:0005886">
    <property type="term" value="C:plasma membrane"/>
    <property type="evidence" value="ECO:0007669"/>
    <property type="project" value="UniProtKB-SubCell"/>
</dbReference>